<organism evidence="1 2">
    <name type="scientific">Sinanodonta woodiana</name>
    <name type="common">Chinese pond mussel</name>
    <name type="synonym">Anodonta woodiana</name>
    <dbReference type="NCBI Taxonomy" id="1069815"/>
    <lineage>
        <taxon>Eukaryota</taxon>
        <taxon>Metazoa</taxon>
        <taxon>Spiralia</taxon>
        <taxon>Lophotrochozoa</taxon>
        <taxon>Mollusca</taxon>
        <taxon>Bivalvia</taxon>
        <taxon>Autobranchia</taxon>
        <taxon>Heteroconchia</taxon>
        <taxon>Palaeoheterodonta</taxon>
        <taxon>Unionida</taxon>
        <taxon>Unionoidea</taxon>
        <taxon>Unionidae</taxon>
        <taxon>Unioninae</taxon>
        <taxon>Sinanodonta</taxon>
    </lineage>
</organism>
<comment type="caution">
    <text evidence="1">The sequence shown here is derived from an EMBL/GenBank/DDBJ whole genome shotgun (WGS) entry which is preliminary data.</text>
</comment>
<dbReference type="Proteomes" id="UP001634394">
    <property type="component" value="Unassembled WGS sequence"/>
</dbReference>
<accession>A0ABD3UAJ8</accession>
<proteinExistence type="predicted"/>
<name>A0ABD3UAJ8_SINWO</name>
<dbReference type="EMBL" id="JBJQND010000016">
    <property type="protein sequence ID" value="KAL3846524.1"/>
    <property type="molecule type" value="Genomic_DNA"/>
</dbReference>
<keyword evidence="2" id="KW-1185">Reference proteome</keyword>
<evidence type="ECO:0000313" key="1">
    <source>
        <dbReference type="EMBL" id="KAL3846524.1"/>
    </source>
</evidence>
<dbReference type="AlphaFoldDB" id="A0ABD3UAJ8"/>
<gene>
    <name evidence="1" type="ORF">ACJMK2_017504</name>
</gene>
<reference evidence="1 2" key="1">
    <citation type="submission" date="2024-11" db="EMBL/GenBank/DDBJ databases">
        <title>Chromosome-level genome assembly of the freshwater bivalve Anodonta woodiana.</title>
        <authorList>
            <person name="Chen X."/>
        </authorList>
    </citation>
    <scope>NUCLEOTIDE SEQUENCE [LARGE SCALE GENOMIC DNA]</scope>
    <source>
        <strain evidence="1">MN2024</strain>
        <tissue evidence="1">Gills</tissue>
    </source>
</reference>
<protein>
    <submittedName>
        <fullName evidence="1">Uncharacterized protein</fullName>
    </submittedName>
</protein>
<sequence length="241" mass="26948">MIIHQTIPCQNQPRVILVIVGVFIKKFLQKHTSTICYFGMLCGTKGNGCLNSTVYNDCGKNLQSNISSVLNQNALTFEALSYICWSGSDTVKCFLNGLRDCPNSNLTFQSEFILQQWNVALIGQLFALGCQTPEFQVFLSNYVCLKENIESTNYNTCLSQAVAANPLGVNSLISCGLQTDGKNCITTYIGGNCNNQTALDFFLRWYFIKGNFEPNCSKDHHITINMTMYMTIHRATHVTKI</sequence>
<evidence type="ECO:0000313" key="2">
    <source>
        <dbReference type="Proteomes" id="UP001634394"/>
    </source>
</evidence>